<dbReference type="OrthoDB" id="1669206at2"/>
<sequence>MSKAPIFLYDITFIFSQSTIDNLFEHFYLHLTNYNDGTGLFYYEGNGETYTTFNIDFNQISTEIASNNKSKLKLSNLKRTFAPILARHDNFNVGYVDITGLQENEVTGSYDVILSKHLRIGGLSTYDAEKFELELVTLTDVERNLPPIDVRELCPYELGDKYCGYVGSERHCDKTIKRCKELNNLSRFTGSFNDIE</sequence>
<proteinExistence type="predicted"/>
<accession>A0A3A1YBF0</accession>
<name>A0A3A1YBF0_9GAMM</name>
<comment type="caution">
    <text evidence="1">The sequence shown here is derived from an EMBL/GenBank/DDBJ whole genome shotgun (WGS) entry which is preliminary data.</text>
</comment>
<gene>
    <name evidence="1" type="ORF">CKF54_00500</name>
</gene>
<reference evidence="1 2" key="1">
    <citation type="submission" date="2017-08" db="EMBL/GenBank/DDBJ databases">
        <title>Reclassification of Bisgaard taxon 37 and 44.</title>
        <authorList>
            <person name="Christensen H."/>
        </authorList>
    </citation>
    <scope>NUCLEOTIDE SEQUENCE [LARGE SCALE GENOMIC DNA]</scope>
    <source>
        <strain evidence="1 2">B96_3</strain>
    </source>
</reference>
<evidence type="ECO:0008006" key="3">
    <source>
        <dbReference type="Google" id="ProtNLM"/>
    </source>
</evidence>
<evidence type="ECO:0000313" key="2">
    <source>
        <dbReference type="Proteomes" id="UP000265691"/>
    </source>
</evidence>
<dbReference type="Proteomes" id="UP000265691">
    <property type="component" value="Unassembled WGS sequence"/>
</dbReference>
<dbReference type="RefSeq" id="WP_119524280.1">
    <property type="nucleotide sequence ID" value="NZ_NRHC01000002.1"/>
</dbReference>
<keyword evidence="2" id="KW-1185">Reference proteome</keyword>
<evidence type="ECO:0000313" key="1">
    <source>
        <dbReference type="EMBL" id="RIY34510.1"/>
    </source>
</evidence>
<protein>
    <recommendedName>
        <fullName evidence="3">Bacteriophage phiJL001 Gp84 C-terminal domain-containing protein</fullName>
    </recommendedName>
</protein>
<organism evidence="1 2">
    <name type="scientific">Psittacicella hinzii</name>
    <dbReference type="NCBI Taxonomy" id="2028575"/>
    <lineage>
        <taxon>Bacteria</taxon>
        <taxon>Pseudomonadati</taxon>
        <taxon>Pseudomonadota</taxon>
        <taxon>Gammaproteobacteria</taxon>
        <taxon>Pasteurellales</taxon>
        <taxon>Psittacicellaceae</taxon>
        <taxon>Psittacicella</taxon>
    </lineage>
</organism>
<dbReference type="EMBL" id="NRHC01000002">
    <property type="protein sequence ID" value="RIY34510.1"/>
    <property type="molecule type" value="Genomic_DNA"/>
</dbReference>
<dbReference type="AlphaFoldDB" id="A0A3A1YBF0"/>